<protein>
    <submittedName>
        <fullName evidence="1">Leucine-rich repeat protein kinase family protein</fullName>
    </submittedName>
</protein>
<keyword evidence="1" id="KW-0808">Transferase</keyword>
<name>A0ABD1TAR4_9LAMI</name>
<sequence length="109" mass="12547">MFLKLFPVAGTDHSSLFNTSEILRIRSIFTTWELPRDDFYGPYELLNFTLVGPYSYVNFNTQGKGIRKGLLISIIVGDSCLCRNCISNYVEFTHKMLHKIPYAVKEAFL</sequence>
<organism evidence="1 2">
    <name type="scientific">Forsythia ovata</name>
    <dbReference type="NCBI Taxonomy" id="205694"/>
    <lineage>
        <taxon>Eukaryota</taxon>
        <taxon>Viridiplantae</taxon>
        <taxon>Streptophyta</taxon>
        <taxon>Embryophyta</taxon>
        <taxon>Tracheophyta</taxon>
        <taxon>Spermatophyta</taxon>
        <taxon>Magnoliopsida</taxon>
        <taxon>eudicotyledons</taxon>
        <taxon>Gunneridae</taxon>
        <taxon>Pentapetalae</taxon>
        <taxon>asterids</taxon>
        <taxon>lamiids</taxon>
        <taxon>Lamiales</taxon>
        <taxon>Oleaceae</taxon>
        <taxon>Forsythieae</taxon>
        <taxon>Forsythia</taxon>
    </lineage>
</organism>
<gene>
    <name evidence="1" type="ORF">Fot_33432</name>
</gene>
<reference evidence="2" key="1">
    <citation type="submission" date="2024-07" db="EMBL/GenBank/DDBJ databases">
        <title>Two chromosome-level genome assemblies of Korean endemic species Abeliophyllum distichum and Forsythia ovata (Oleaceae).</title>
        <authorList>
            <person name="Jang H."/>
        </authorList>
    </citation>
    <scope>NUCLEOTIDE SEQUENCE [LARGE SCALE GENOMIC DNA]</scope>
</reference>
<dbReference type="AlphaFoldDB" id="A0ABD1TAR4"/>
<dbReference type="Proteomes" id="UP001604277">
    <property type="component" value="Unassembled WGS sequence"/>
</dbReference>
<comment type="caution">
    <text evidence="1">The sequence shown here is derived from an EMBL/GenBank/DDBJ whole genome shotgun (WGS) entry which is preliminary data.</text>
</comment>
<dbReference type="EMBL" id="JBFOLJ010000009">
    <property type="protein sequence ID" value="KAL2509785.1"/>
    <property type="molecule type" value="Genomic_DNA"/>
</dbReference>
<accession>A0ABD1TAR4</accession>
<keyword evidence="2" id="KW-1185">Reference proteome</keyword>
<keyword evidence="1" id="KW-0418">Kinase</keyword>
<dbReference type="GO" id="GO:0016301">
    <property type="term" value="F:kinase activity"/>
    <property type="evidence" value="ECO:0007669"/>
    <property type="project" value="UniProtKB-KW"/>
</dbReference>
<evidence type="ECO:0000313" key="2">
    <source>
        <dbReference type="Proteomes" id="UP001604277"/>
    </source>
</evidence>
<evidence type="ECO:0000313" key="1">
    <source>
        <dbReference type="EMBL" id="KAL2509785.1"/>
    </source>
</evidence>
<proteinExistence type="predicted"/>